<keyword evidence="1" id="KW-0472">Membrane</keyword>
<sequence>MNIILPIKDIFIIAGNIVFSVLYNEHLEFPCRCQLLSSNSEVMQELYIEKELFIKRTTENDCRALVLRGTLEYLFDEIIAGECALALLQKEIKKRLIQYVERDNTHLLTMNFVIFILEIMLHYMRYIMR</sequence>
<dbReference type="RefSeq" id="WP_151311682.1">
    <property type="nucleotide sequence ID" value="NZ_CP122507.1"/>
</dbReference>
<reference evidence="2 3" key="1">
    <citation type="submission" date="2019-12" db="EMBL/GenBank/DDBJ databases">
        <title>Enteriobacteria Tanzani isolates_10432.</title>
        <authorList>
            <person name="Subbiah M."/>
            <person name="Call D."/>
        </authorList>
    </citation>
    <scope>NUCLEOTIDE SEQUENCE [LARGE SCALE GENOMIC DNA]</scope>
    <source>
        <strain evidence="2 3">10432wG8</strain>
    </source>
</reference>
<gene>
    <name evidence="2" type="ORF">GQM21_17220</name>
</gene>
<name>A0A8T5YHH3_ECOLX</name>
<dbReference type="Proteomes" id="UP000462271">
    <property type="component" value="Unassembled WGS sequence"/>
</dbReference>
<dbReference type="EMBL" id="WTML01000069">
    <property type="protein sequence ID" value="MWK98901.1"/>
    <property type="molecule type" value="Genomic_DNA"/>
</dbReference>
<organism evidence="2 3">
    <name type="scientific">Escherichia coli</name>
    <dbReference type="NCBI Taxonomy" id="562"/>
    <lineage>
        <taxon>Bacteria</taxon>
        <taxon>Pseudomonadati</taxon>
        <taxon>Pseudomonadota</taxon>
        <taxon>Gammaproteobacteria</taxon>
        <taxon>Enterobacterales</taxon>
        <taxon>Enterobacteriaceae</taxon>
        <taxon>Escherichia</taxon>
    </lineage>
</organism>
<evidence type="ECO:0000313" key="3">
    <source>
        <dbReference type="Proteomes" id="UP000462271"/>
    </source>
</evidence>
<accession>A0A8T5YHH3</accession>
<keyword evidence="1" id="KW-0812">Transmembrane</keyword>
<evidence type="ECO:0000313" key="2">
    <source>
        <dbReference type="EMBL" id="MWK98901.1"/>
    </source>
</evidence>
<comment type="caution">
    <text evidence="2">The sequence shown here is derived from an EMBL/GenBank/DDBJ whole genome shotgun (WGS) entry which is preliminary data.</text>
</comment>
<feature type="transmembrane region" description="Helical" evidence="1">
    <location>
        <begin position="105"/>
        <end position="124"/>
    </location>
</feature>
<dbReference type="AlphaFoldDB" id="A0A8T5YHH3"/>
<evidence type="ECO:0000256" key="1">
    <source>
        <dbReference type="SAM" id="Phobius"/>
    </source>
</evidence>
<protein>
    <submittedName>
        <fullName evidence="2">Uncharacterized protein</fullName>
    </submittedName>
</protein>
<keyword evidence="1" id="KW-1133">Transmembrane helix</keyword>
<proteinExistence type="predicted"/>